<name>A0ABR1IV93_9AGAR</name>
<sequence length="98" mass="10613">MCGSMLATQGVFEFSVEQAGTFDFEFWVVEDASGTFISDPFQADKDSFKFSGTILAKSEPFTVTSALQSQSTRVQNINSVPVTDTTSTQFSAGVAFQE</sequence>
<proteinExistence type="predicted"/>
<dbReference type="Proteomes" id="UP001498398">
    <property type="component" value="Unassembled WGS sequence"/>
</dbReference>
<protein>
    <submittedName>
        <fullName evidence="1">Uncharacterized protein</fullName>
    </submittedName>
</protein>
<evidence type="ECO:0000313" key="1">
    <source>
        <dbReference type="EMBL" id="KAK7440798.1"/>
    </source>
</evidence>
<dbReference type="EMBL" id="JBANRG010000066">
    <property type="protein sequence ID" value="KAK7440798.1"/>
    <property type="molecule type" value="Genomic_DNA"/>
</dbReference>
<accession>A0ABR1IV93</accession>
<organism evidence="1 2">
    <name type="scientific">Marasmiellus scandens</name>
    <dbReference type="NCBI Taxonomy" id="2682957"/>
    <lineage>
        <taxon>Eukaryota</taxon>
        <taxon>Fungi</taxon>
        <taxon>Dikarya</taxon>
        <taxon>Basidiomycota</taxon>
        <taxon>Agaricomycotina</taxon>
        <taxon>Agaricomycetes</taxon>
        <taxon>Agaricomycetidae</taxon>
        <taxon>Agaricales</taxon>
        <taxon>Marasmiineae</taxon>
        <taxon>Omphalotaceae</taxon>
        <taxon>Marasmiellus</taxon>
    </lineage>
</organism>
<comment type="caution">
    <text evidence="1">The sequence shown here is derived from an EMBL/GenBank/DDBJ whole genome shotgun (WGS) entry which is preliminary data.</text>
</comment>
<reference evidence="1 2" key="1">
    <citation type="submission" date="2024-01" db="EMBL/GenBank/DDBJ databases">
        <title>A draft genome for the cacao thread blight pathogen Marasmiellus scandens.</title>
        <authorList>
            <person name="Baruah I.K."/>
            <person name="Leung J."/>
            <person name="Bukari Y."/>
            <person name="Amoako-Attah I."/>
            <person name="Meinhardt L.W."/>
            <person name="Bailey B.A."/>
            <person name="Cohen S.P."/>
        </authorList>
    </citation>
    <scope>NUCLEOTIDE SEQUENCE [LARGE SCALE GENOMIC DNA]</scope>
    <source>
        <strain evidence="1 2">GH-19</strain>
    </source>
</reference>
<gene>
    <name evidence="1" type="ORF">VKT23_016876</name>
</gene>
<evidence type="ECO:0000313" key="2">
    <source>
        <dbReference type="Proteomes" id="UP001498398"/>
    </source>
</evidence>
<keyword evidence="2" id="KW-1185">Reference proteome</keyword>